<dbReference type="InterPro" id="IPR033140">
    <property type="entry name" value="Lipase_GDXG_put_SER_AS"/>
</dbReference>
<evidence type="ECO:0000256" key="1">
    <source>
        <dbReference type="ARBA" id="ARBA00010515"/>
    </source>
</evidence>
<dbReference type="InterPro" id="IPR019844">
    <property type="entry name" value="CSD_CS"/>
</dbReference>
<comment type="similarity">
    <text evidence="1">Belongs to the 'GDXG' lipolytic enzyme family.</text>
</comment>
<dbReference type="PROSITE" id="PS01174">
    <property type="entry name" value="LIPASE_GDXG_SER"/>
    <property type="match status" value="1"/>
</dbReference>
<dbReference type="InterPro" id="IPR050300">
    <property type="entry name" value="GDXG_lipolytic_enzyme"/>
</dbReference>
<dbReference type="AlphaFoldDB" id="A0A2T4JCE5"/>
<gene>
    <name evidence="6" type="ORF">C5F44_04200</name>
</gene>
<dbReference type="InterPro" id="IPR011129">
    <property type="entry name" value="CSD"/>
</dbReference>
<dbReference type="PANTHER" id="PTHR48081:SF8">
    <property type="entry name" value="ALPHA_BETA HYDROLASE FOLD-3 DOMAIN-CONTAINING PROTEIN-RELATED"/>
    <property type="match status" value="1"/>
</dbReference>
<dbReference type="InterPro" id="IPR002059">
    <property type="entry name" value="CSP_DNA-bd"/>
</dbReference>
<accession>A0A2T4JCE5</accession>
<dbReference type="PRINTS" id="PR00050">
    <property type="entry name" value="COLDSHOCK"/>
</dbReference>
<dbReference type="PROSITE" id="PS00352">
    <property type="entry name" value="CSD_1"/>
    <property type="match status" value="1"/>
</dbReference>
<dbReference type="Gene3D" id="2.40.50.140">
    <property type="entry name" value="Nucleic acid-binding proteins"/>
    <property type="match status" value="1"/>
</dbReference>
<dbReference type="Proteomes" id="UP000241362">
    <property type="component" value="Unassembled WGS sequence"/>
</dbReference>
<dbReference type="InterPro" id="IPR013094">
    <property type="entry name" value="AB_hydrolase_3"/>
</dbReference>
<dbReference type="SUPFAM" id="SSF53474">
    <property type="entry name" value="alpha/beta-Hydrolases"/>
    <property type="match status" value="1"/>
</dbReference>
<evidence type="ECO:0000256" key="2">
    <source>
        <dbReference type="ARBA" id="ARBA00022801"/>
    </source>
</evidence>
<evidence type="ECO:0000256" key="3">
    <source>
        <dbReference type="PROSITE-ProRule" id="PRU10038"/>
    </source>
</evidence>
<comment type="caution">
    <text evidence="6">The sequence shown here is derived from an EMBL/GenBank/DDBJ whole genome shotgun (WGS) entry which is preliminary data.</text>
</comment>
<dbReference type="CDD" id="cd04458">
    <property type="entry name" value="CSP_CDS"/>
    <property type="match status" value="1"/>
</dbReference>
<comment type="subcellular location">
    <subcellularLocation>
        <location evidence="4">Cytoplasm</location>
    </subcellularLocation>
</comment>
<feature type="domain" description="CSD" evidence="5">
    <location>
        <begin position="68"/>
        <end position="121"/>
    </location>
</feature>
<dbReference type="PROSITE" id="PS51857">
    <property type="entry name" value="CSD_2"/>
    <property type="match status" value="1"/>
</dbReference>
<dbReference type="InterPro" id="IPR012340">
    <property type="entry name" value="NA-bd_OB-fold"/>
</dbReference>
<dbReference type="GO" id="GO:0005829">
    <property type="term" value="C:cytosol"/>
    <property type="evidence" value="ECO:0007669"/>
    <property type="project" value="UniProtKB-ARBA"/>
</dbReference>
<evidence type="ECO:0000313" key="7">
    <source>
        <dbReference type="Proteomes" id="UP000241362"/>
    </source>
</evidence>
<name>A0A2T4JCE5_FUSBL</name>
<dbReference type="Pfam" id="PF00313">
    <property type="entry name" value="CSD"/>
    <property type="match status" value="1"/>
</dbReference>
<dbReference type="SMART" id="SM00357">
    <property type="entry name" value="CSP"/>
    <property type="match status" value="1"/>
</dbReference>
<keyword evidence="7" id="KW-1185">Reference proteome</keyword>
<sequence>MGRAGSPRIATLPQWRKYLHFGRLCRICRGRRYLSRSVSGLWPQLSTTADCARPPHSRGRHFGRSFTMAKGTVKWFNETKGYGFIAPEGGKKDVFVHITALERAPAQTAGMTQPDYTRLIDAPTWAFIRATEAAYPPDTATLSIADQRAIYDRMCRAFFRGYPPGVTATDEVIAGVPCRRYPGTGPVVIYAHGGGYVVGGLHSHDDVCAEIRAETGLTVISVDYRLSPEHRHPAALEDVLAVIRATPGPLLLAGDSAGGNLVAAAAHVLRETRLLGQVLVYPGLGGDRSTGSYRTHANAPMLTAADLEFYAGIRHGGTAPPPGDPTVSPLQDKDFTRLPMTLAIGAECDPLHDDAAAYAAAITAAGGRAHAVTAPGLVHGYLRARATVPRAADSFALITATLASFARGDWPFGDRP</sequence>
<evidence type="ECO:0000256" key="4">
    <source>
        <dbReference type="RuleBase" id="RU000408"/>
    </source>
</evidence>
<evidence type="ECO:0000259" key="5">
    <source>
        <dbReference type="PROSITE" id="PS51857"/>
    </source>
</evidence>
<dbReference type="EMBL" id="PZKE01000003">
    <property type="protein sequence ID" value="PTE15582.1"/>
    <property type="molecule type" value="Genomic_DNA"/>
</dbReference>
<protein>
    <submittedName>
        <fullName evidence="6">Esterase</fullName>
    </submittedName>
</protein>
<dbReference type="SUPFAM" id="SSF50249">
    <property type="entry name" value="Nucleic acid-binding proteins"/>
    <property type="match status" value="1"/>
</dbReference>
<dbReference type="Pfam" id="PF07859">
    <property type="entry name" value="Abhydrolase_3"/>
    <property type="match status" value="1"/>
</dbReference>
<reference evidence="6 7" key="1">
    <citation type="submission" date="2018-03" db="EMBL/GenBank/DDBJ databases">
        <title>Rhodobacter blasticus.</title>
        <authorList>
            <person name="Meyer T.E."/>
            <person name="Miller S."/>
            <person name="Lodha T."/>
            <person name="Gandham S."/>
            <person name="Chintalapati S."/>
            <person name="Chintalapati V.R."/>
        </authorList>
    </citation>
    <scope>NUCLEOTIDE SEQUENCE [LARGE SCALE GENOMIC DNA]</scope>
    <source>
        <strain evidence="6 7">DSM 2131</strain>
    </source>
</reference>
<proteinExistence type="inferred from homology"/>
<organism evidence="6 7">
    <name type="scientific">Fuscovulum blasticum DSM 2131</name>
    <dbReference type="NCBI Taxonomy" id="1188250"/>
    <lineage>
        <taxon>Bacteria</taxon>
        <taxon>Pseudomonadati</taxon>
        <taxon>Pseudomonadota</taxon>
        <taxon>Alphaproteobacteria</taxon>
        <taxon>Rhodobacterales</taxon>
        <taxon>Paracoccaceae</taxon>
        <taxon>Pseudogemmobacter</taxon>
    </lineage>
</organism>
<dbReference type="PANTHER" id="PTHR48081">
    <property type="entry name" value="AB HYDROLASE SUPERFAMILY PROTEIN C4A8.06C"/>
    <property type="match status" value="1"/>
</dbReference>
<evidence type="ECO:0000313" key="6">
    <source>
        <dbReference type="EMBL" id="PTE15582.1"/>
    </source>
</evidence>
<dbReference type="Gene3D" id="3.40.50.1820">
    <property type="entry name" value="alpha/beta hydrolase"/>
    <property type="match status" value="1"/>
</dbReference>
<keyword evidence="2" id="KW-0378">Hydrolase</keyword>
<dbReference type="InterPro" id="IPR029058">
    <property type="entry name" value="AB_hydrolase_fold"/>
</dbReference>
<feature type="active site" evidence="3">
    <location>
        <position position="256"/>
    </location>
</feature>
<dbReference type="GO" id="GO:0016787">
    <property type="term" value="F:hydrolase activity"/>
    <property type="evidence" value="ECO:0007669"/>
    <property type="project" value="UniProtKB-KW"/>
</dbReference>
<dbReference type="GO" id="GO:0003676">
    <property type="term" value="F:nucleic acid binding"/>
    <property type="evidence" value="ECO:0007669"/>
    <property type="project" value="InterPro"/>
</dbReference>